<dbReference type="Proteomes" id="UP001396334">
    <property type="component" value="Unassembled WGS sequence"/>
</dbReference>
<reference evidence="1 2" key="1">
    <citation type="journal article" date="2024" name="G3 (Bethesda)">
        <title>Genome assembly of Hibiscus sabdariffa L. provides insights into metabolisms of medicinal natural products.</title>
        <authorList>
            <person name="Kim T."/>
        </authorList>
    </citation>
    <scope>NUCLEOTIDE SEQUENCE [LARGE SCALE GENOMIC DNA]</scope>
    <source>
        <strain evidence="1">TK-2024</strain>
        <tissue evidence="1">Old leaves</tissue>
    </source>
</reference>
<evidence type="ECO:0000313" key="1">
    <source>
        <dbReference type="EMBL" id="KAK8487390.1"/>
    </source>
</evidence>
<organism evidence="1 2">
    <name type="scientific">Hibiscus sabdariffa</name>
    <name type="common">roselle</name>
    <dbReference type="NCBI Taxonomy" id="183260"/>
    <lineage>
        <taxon>Eukaryota</taxon>
        <taxon>Viridiplantae</taxon>
        <taxon>Streptophyta</taxon>
        <taxon>Embryophyta</taxon>
        <taxon>Tracheophyta</taxon>
        <taxon>Spermatophyta</taxon>
        <taxon>Magnoliopsida</taxon>
        <taxon>eudicotyledons</taxon>
        <taxon>Gunneridae</taxon>
        <taxon>Pentapetalae</taxon>
        <taxon>rosids</taxon>
        <taxon>malvids</taxon>
        <taxon>Malvales</taxon>
        <taxon>Malvaceae</taxon>
        <taxon>Malvoideae</taxon>
        <taxon>Hibiscus</taxon>
    </lineage>
</organism>
<keyword evidence="2" id="KW-1185">Reference proteome</keyword>
<proteinExistence type="predicted"/>
<protein>
    <submittedName>
        <fullName evidence="1">Uncharacterized protein</fullName>
    </submittedName>
</protein>
<evidence type="ECO:0000313" key="2">
    <source>
        <dbReference type="Proteomes" id="UP001396334"/>
    </source>
</evidence>
<accession>A0ABR2A323</accession>
<dbReference type="EMBL" id="JBBPBN010000399">
    <property type="protein sequence ID" value="KAK8487390.1"/>
    <property type="molecule type" value="Genomic_DNA"/>
</dbReference>
<sequence length="83" mass="9207">MVEYRCGGLLEQGKAWDDSYVENYISTIGVNFKICNVEQDGKPSNFKLIKHYLSHVAGDADECAACAKTSKCKPYGLLEVIKT</sequence>
<comment type="caution">
    <text evidence="1">The sequence shown here is derived from an EMBL/GenBank/DDBJ whole genome shotgun (WGS) entry which is preliminary data.</text>
</comment>
<name>A0ABR2A323_9ROSI</name>
<gene>
    <name evidence="1" type="ORF">V6N11_030914</name>
</gene>